<feature type="transmembrane region" description="Helical" evidence="7">
    <location>
        <begin position="198"/>
        <end position="217"/>
    </location>
</feature>
<evidence type="ECO:0000313" key="9">
    <source>
        <dbReference type="EMBL" id="CAD5336154.1"/>
    </source>
</evidence>
<sequence length="1208" mass="132467">MLVLSHKDYAEPSPEKDYDLGIPAAAATPFEVGRSLRASKSKNAATGMSGKTVASKVKKVLFFRYEGPPNLVLLLSGPQSLRGSVDPPRSEFPLKKFYGAPGQRAKDLLPVAAAVTRIALSECMPSASAWSAFSLAWAPPSKVLYLLSAVLSPASAELVCSSVVAPRAREGDDADWFESNGRPGLSYAGESGKDIGTLYFIFGAIAGVMGTCFSVLIRMELARPGDQILGGFGNWFVPILIGAPDMAFPRLNNISFWLLPPSLLLLLSSALVEVGSGTGWTVYPPLSGITSHSGGAVDLAIFSLHLSGVSSILGSINFITTIFNMRGPGMTMHRLPLFVWSVLVTAFLLLLSLPVLAGAITMLLTDRNFNTTFFDPAGGGDPILYQHLFWFFGHPEVYILILPGFGIISHIVSTFSGKPVFGYLGMVYAMISIGVLGFLVWAHHMFTVGLDVDTRAYFTAATMIIAVPTGIKIFSWIATMWGGSIQYKTPMLFAVGFIFLFTIGGLTGIVLANSGLDIALHDTYYVVAHFHYVLSMGAVFALFAGFYYWVGLSGMPRRIPDYPDAYAGWNALSSFGSYISVVGICCFFVVVTITLSSGNNKRCAPSPWALELNSTTLEWMVQSPPAFHTFGELPAIKETKSYHALPSCYAMKNPQPSLLWSANATSSTAFSTGNEPKAVSEQSEIAFSFFTTPFQALGLVGVFLRVERSSSTPPRPEGTERQKALTKPFRGGQLRTLERQRLAINPRKAHPELLESIPPVVSEDDNAFLTAMPDEDEIKSTVFEKNIPWSRWLPRKLLSNLRELESNQYLWKMNKYNPSELPFIRIALFTRFAARRLSKDYIRGLGAKRSSCETVASNCSRIVGKGAFLDGVIPYTGNKSASFSEILSTKVEQSFSSTFSWTCAFPSFTGSVDYLMDWVFGMTDSFDRNAQAKKGKESWMVRILSLTCAVPCGPDVLHFPRLAEPGWIGSFLVQFDLPFFSMTPFHGHIAAELVVGIVQLMGLLPKCWTFTDWYQPLMGEIMLLLGLTFSWPIVQEKVITSSLRHRYLGLVLALLFFLARVSGLLSKGIHLPSKSSSLYHGHLYAAEPSLGVNLEPDLHICFAGHQCDKATVEETARANYYRPGANQYEKRDTHLETLPRRVVESSDREGLTTFILVLESFQFETRKVPNLITGACSQLARPRLVISPSQEAKNWNTGMPCALSSIGS</sequence>
<evidence type="ECO:0000256" key="2">
    <source>
        <dbReference type="ARBA" id="ARBA00011164"/>
    </source>
</evidence>
<evidence type="ECO:0000259" key="8">
    <source>
        <dbReference type="PROSITE" id="PS50855"/>
    </source>
</evidence>
<dbReference type="AlphaFoldDB" id="A0A7G2FJK6"/>
<gene>
    <name evidence="9" type="ORF">AT9943_LOCUS23366</name>
</gene>
<organism evidence="9 10">
    <name type="scientific">Arabidopsis thaliana</name>
    <name type="common">Mouse-ear cress</name>
    <dbReference type="NCBI Taxonomy" id="3702"/>
    <lineage>
        <taxon>Eukaryota</taxon>
        <taxon>Viridiplantae</taxon>
        <taxon>Streptophyta</taxon>
        <taxon>Embryophyta</taxon>
        <taxon>Tracheophyta</taxon>
        <taxon>Spermatophyta</taxon>
        <taxon>Magnoliopsida</taxon>
        <taxon>eudicotyledons</taxon>
        <taxon>Gunneridae</taxon>
        <taxon>Pentapetalae</taxon>
        <taxon>rosids</taxon>
        <taxon>malvids</taxon>
        <taxon>Brassicales</taxon>
        <taxon>Brassicaceae</taxon>
        <taxon>Camelineae</taxon>
        <taxon>Arabidopsis</taxon>
    </lineage>
</organism>
<dbReference type="Pfam" id="PF00115">
    <property type="entry name" value="COX1"/>
    <property type="match status" value="1"/>
</dbReference>
<keyword evidence="6" id="KW-0349">Heme</keyword>
<keyword evidence="6" id="KW-0999">Mitochondrion inner membrane</keyword>
<keyword evidence="5 6" id="KW-0472">Membrane</keyword>
<dbReference type="EC" id="7.1.1.9" evidence="6"/>
<evidence type="ECO:0000313" key="10">
    <source>
        <dbReference type="Proteomes" id="UP000516314"/>
    </source>
</evidence>
<dbReference type="PROSITE" id="PS50855">
    <property type="entry name" value="COX1"/>
    <property type="match status" value="1"/>
</dbReference>
<feature type="transmembrane region" description="Helical" evidence="7">
    <location>
        <begin position="532"/>
        <end position="550"/>
    </location>
</feature>
<accession>A0A7G2FJK6</accession>
<dbReference type="GO" id="GO:0020037">
    <property type="term" value="F:heme binding"/>
    <property type="evidence" value="ECO:0007669"/>
    <property type="project" value="InterPro"/>
</dbReference>
<comment type="function">
    <text evidence="6">Component of the cytochrome c oxidase, the last enzyme in the mitochondrial electron transport chain which drives oxidative phosphorylation. The respiratory chain contains 3 multisubunit complexes succinate dehydrogenase (complex II, CII), ubiquinol-cytochrome c oxidoreductase (cytochrome b-c1 complex, complex III, CIII) and cytochrome c oxidase (complex IV, CIV), that cooperate to transfer electrons derived from NADH and succinate to molecular oxygen, creating an electrochemical gradient over the inner membrane that drives transmembrane transport and the ATP synthase. Cytochrome c oxidase is the component of the respiratory chain that catalyzes the reduction of oxygen to water. Electrons originating from reduced cytochrome c in the intermembrane space (IMS) are transferred via the dinuclear copper A center (CU(A)) of subunit 2 and heme A of subunit 1 to the active site in subunit 1, a binuclear center (BNC) formed by heme A3 and copper B (CU(B)). The BNC reduces molecular oxygen to 2 water molecules using 4 electrons from cytochrome c in the IMS and 4 protons from the mitochondrial matrix.</text>
</comment>
<evidence type="ECO:0000256" key="4">
    <source>
        <dbReference type="ARBA" id="ARBA00022989"/>
    </source>
</evidence>
<dbReference type="InterPro" id="IPR000883">
    <property type="entry name" value="Cyt_C_Oxase_1"/>
</dbReference>
<feature type="transmembrane region" description="Helical" evidence="7">
    <location>
        <begin position="571"/>
        <end position="595"/>
    </location>
</feature>
<keyword evidence="6" id="KW-0813">Transport</keyword>
<proteinExistence type="inferred from homology"/>
<dbReference type="GO" id="GO:0046872">
    <property type="term" value="F:metal ion binding"/>
    <property type="evidence" value="ECO:0007669"/>
    <property type="project" value="UniProtKB-KW"/>
</dbReference>
<feature type="transmembrane region" description="Helical" evidence="7">
    <location>
        <begin position="337"/>
        <end position="364"/>
    </location>
</feature>
<keyword evidence="6" id="KW-0249">Electron transport</keyword>
<dbReference type="Gene3D" id="1.20.210.10">
    <property type="entry name" value="Cytochrome c oxidase-like, subunit I domain"/>
    <property type="match status" value="2"/>
</dbReference>
<feature type="transmembrane region" description="Helical" evidence="7">
    <location>
        <begin position="456"/>
        <end position="479"/>
    </location>
</feature>
<feature type="transmembrane region" description="Helical" evidence="7">
    <location>
        <begin position="300"/>
        <end position="325"/>
    </location>
</feature>
<evidence type="ECO:0000256" key="5">
    <source>
        <dbReference type="ARBA" id="ARBA00023136"/>
    </source>
</evidence>
<dbReference type="GO" id="GO:0004129">
    <property type="term" value="F:cytochrome-c oxidase activity"/>
    <property type="evidence" value="ECO:0007669"/>
    <property type="project" value="UniProtKB-EC"/>
</dbReference>
<keyword evidence="6" id="KW-0679">Respiratory chain</keyword>
<feature type="transmembrane region" description="Helical" evidence="7">
    <location>
        <begin position="420"/>
        <end position="444"/>
    </location>
</feature>
<keyword evidence="3 6" id="KW-0812">Transmembrane</keyword>
<evidence type="ECO:0000256" key="7">
    <source>
        <dbReference type="SAM" id="Phobius"/>
    </source>
</evidence>
<dbReference type="GO" id="GO:0045277">
    <property type="term" value="C:respiratory chain complex IV"/>
    <property type="evidence" value="ECO:0007669"/>
    <property type="project" value="InterPro"/>
</dbReference>
<feature type="domain" description="Cytochrome oxidase subunit I profile" evidence="8">
    <location>
        <begin position="176"/>
        <end position="637"/>
    </location>
</feature>
<comment type="similarity">
    <text evidence="6">Belongs to the heme-copper respiratory oxidase family.</text>
</comment>
<dbReference type="PRINTS" id="PR01165">
    <property type="entry name" value="CYCOXIDASEI"/>
</dbReference>
<dbReference type="InterPro" id="IPR033944">
    <property type="entry name" value="Cyt_c_oxase_su1_dom"/>
</dbReference>
<dbReference type="EMBL" id="LR881472">
    <property type="protein sequence ID" value="CAD5336154.1"/>
    <property type="molecule type" value="Genomic_DNA"/>
</dbReference>
<dbReference type="PANTHER" id="PTHR10422:SF18">
    <property type="entry name" value="CYTOCHROME C OXIDASE SUBUNIT 1"/>
    <property type="match status" value="1"/>
</dbReference>
<comment type="subcellular location">
    <subcellularLocation>
        <location evidence="1">Membrane</location>
        <topology evidence="1">Multi-pass membrane protein</topology>
    </subcellularLocation>
    <subcellularLocation>
        <location evidence="6">Mitochondrion inner membrane</location>
        <topology evidence="6">Multi-pass membrane protein</topology>
    </subcellularLocation>
</comment>
<keyword evidence="4 7" id="KW-1133">Transmembrane helix</keyword>
<dbReference type="CDD" id="cd01663">
    <property type="entry name" value="Cyt_c_Oxidase_I"/>
    <property type="match status" value="1"/>
</dbReference>
<keyword evidence="6" id="KW-0186">Copper</keyword>
<keyword evidence="6 9" id="KW-0496">Mitochondrion</keyword>
<feature type="transmembrane region" description="Helical" evidence="7">
    <location>
        <begin position="256"/>
        <end position="280"/>
    </location>
</feature>
<comment type="pathway">
    <text evidence="6">Energy metabolism; oxidative phosphorylation.</text>
</comment>
<feature type="transmembrane region" description="Helical" evidence="7">
    <location>
        <begin position="384"/>
        <end position="408"/>
    </location>
</feature>
<dbReference type="PROSITE" id="PS00077">
    <property type="entry name" value="COX1_CUB"/>
    <property type="match status" value="1"/>
</dbReference>
<evidence type="ECO:0000256" key="1">
    <source>
        <dbReference type="ARBA" id="ARBA00004141"/>
    </source>
</evidence>
<dbReference type="InterPro" id="IPR036927">
    <property type="entry name" value="Cyt_c_oxase-like_su1_sf"/>
</dbReference>
<evidence type="ECO:0000256" key="3">
    <source>
        <dbReference type="ARBA" id="ARBA00022692"/>
    </source>
</evidence>
<keyword evidence="6" id="KW-0408">Iron</keyword>
<feature type="transmembrane region" description="Helical" evidence="7">
    <location>
        <begin position="491"/>
        <end position="512"/>
    </location>
</feature>
<protein>
    <recommendedName>
        <fullName evidence="6">Cytochrome c oxidase subunit 1</fullName>
        <ecNumber evidence="6">7.1.1.9</ecNumber>
    </recommendedName>
</protein>
<dbReference type="InterPro" id="IPR023616">
    <property type="entry name" value="Cyt_c_oxase-like_su1_dom"/>
</dbReference>
<comment type="subunit">
    <text evidence="2">Component of the cytochrome c oxidase (complex IV, CIV), a multisubunit enzyme composed of a catalytic core of 3 subunits and several supernumerary subunits. The complex exists as a monomer or a dimer and forms supercomplexes (SCs) in the inner mitochondrial membrane with ubiquinol-cytochrome c oxidoreductase (cytochrome b-c1 complex, complex III, CIII).</text>
</comment>
<dbReference type="PANTHER" id="PTHR10422">
    <property type="entry name" value="CYTOCHROME C OXIDASE SUBUNIT 1"/>
    <property type="match status" value="1"/>
</dbReference>
<dbReference type="SUPFAM" id="SSF81442">
    <property type="entry name" value="Cytochrome c oxidase subunit I-like"/>
    <property type="match status" value="1"/>
</dbReference>
<reference evidence="9 10" key="1">
    <citation type="submission" date="2020-09" db="EMBL/GenBank/DDBJ databases">
        <authorList>
            <person name="Ashkenazy H."/>
        </authorList>
    </citation>
    <scope>NUCLEOTIDE SEQUENCE [LARGE SCALE GENOMIC DNA]</scope>
    <source>
        <strain evidence="10">cv. Cdm-0</strain>
    </source>
</reference>
<comment type="catalytic activity">
    <reaction evidence="6">
        <text>4 Fe(II)-[cytochrome c] + O2 + 8 H(+)(in) = 4 Fe(III)-[cytochrome c] + 2 H2O + 4 H(+)(out)</text>
        <dbReference type="Rhea" id="RHEA:11436"/>
        <dbReference type="Rhea" id="RHEA-COMP:10350"/>
        <dbReference type="Rhea" id="RHEA-COMP:14399"/>
        <dbReference type="ChEBI" id="CHEBI:15377"/>
        <dbReference type="ChEBI" id="CHEBI:15378"/>
        <dbReference type="ChEBI" id="CHEBI:15379"/>
        <dbReference type="ChEBI" id="CHEBI:29033"/>
        <dbReference type="ChEBI" id="CHEBI:29034"/>
        <dbReference type="EC" id="7.1.1.9"/>
    </reaction>
</comment>
<name>A0A7G2FJK6_ARATH</name>
<keyword evidence="6" id="KW-0479">Metal-binding</keyword>
<geneLocation type="mitochondrion" evidence="9"/>
<dbReference type="GO" id="GO:0006119">
    <property type="term" value="P:oxidative phosphorylation"/>
    <property type="evidence" value="ECO:0007669"/>
    <property type="project" value="UniProtKB-UniPathway"/>
</dbReference>
<evidence type="ECO:0000256" key="6">
    <source>
        <dbReference type="RuleBase" id="RU000369"/>
    </source>
</evidence>
<dbReference type="GO" id="GO:0005743">
    <property type="term" value="C:mitochondrial inner membrane"/>
    <property type="evidence" value="ECO:0007669"/>
    <property type="project" value="UniProtKB-SubCell"/>
</dbReference>
<dbReference type="Proteomes" id="UP000516314">
    <property type="component" value="Mitochondrion MT"/>
</dbReference>
<dbReference type="InterPro" id="IPR023615">
    <property type="entry name" value="Cyt_c_Oxase_su1_BS"/>
</dbReference>
<dbReference type="FunFam" id="1.20.210.10:FF:000027">
    <property type="entry name" value="Cytochrome c oxidase subunit 1"/>
    <property type="match status" value="1"/>
</dbReference>
<dbReference type="UniPathway" id="UPA00705"/>